<evidence type="ECO:0008006" key="3">
    <source>
        <dbReference type="Google" id="ProtNLM"/>
    </source>
</evidence>
<dbReference type="Gene3D" id="3.90.550.10">
    <property type="entry name" value="Spore Coat Polysaccharide Biosynthesis Protein SpsA, Chain A"/>
    <property type="match status" value="1"/>
</dbReference>
<accession>A0ABQ1X8S5</accession>
<organism evidence="1 2">
    <name type="scientific">Hymenobacter glacieicola</name>
    <dbReference type="NCBI Taxonomy" id="1562124"/>
    <lineage>
        <taxon>Bacteria</taxon>
        <taxon>Pseudomonadati</taxon>
        <taxon>Bacteroidota</taxon>
        <taxon>Cytophagia</taxon>
        <taxon>Cytophagales</taxon>
        <taxon>Hymenobacteraceae</taxon>
        <taxon>Hymenobacter</taxon>
    </lineage>
</organism>
<evidence type="ECO:0000313" key="2">
    <source>
        <dbReference type="Proteomes" id="UP000601361"/>
    </source>
</evidence>
<gene>
    <name evidence="1" type="ORF">GCM10011378_41180</name>
</gene>
<dbReference type="EMBL" id="BMGS01000016">
    <property type="protein sequence ID" value="GGG60944.1"/>
    <property type="molecule type" value="Genomic_DNA"/>
</dbReference>
<evidence type="ECO:0000313" key="1">
    <source>
        <dbReference type="EMBL" id="GGG60944.1"/>
    </source>
</evidence>
<dbReference type="RefSeq" id="WP_188559749.1">
    <property type="nucleotide sequence ID" value="NZ_BMGS01000016.1"/>
</dbReference>
<proteinExistence type="predicted"/>
<dbReference type="Proteomes" id="UP000601361">
    <property type="component" value="Unassembled WGS sequence"/>
</dbReference>
<sequence>MKIFAISVVKNEADIIAANLLAASQWADKIFVLDNGSTDATWEIVQSLASDKIVPYKQDFSPFYDGIRAQVFNHYRWLAQAGDWWCYRLDADEIYADNPREFLPRVPTHHHFVASETIFFNLTKEDFAGGSAGPASVDEIRYYQPSTWSEARFFRHRPGMEWAAPAHAPKHMGVLHNRRIKIKHYQFRSLDQIKQRVAVRQQAREGGCEGFGYSINEDVNEYLLDRAALRRYEPGQPWQLTGPQNQLYQRWYDVALKTFCHATGLYK</sequence>
<reference evidence="2" key="1">
    <citation type="journal article" date="2019" name="Int. J. Syst. Evol. Microbiol.">
        <title>The Global Catalogue of Microorganisms (GCM) 10K type strain sequencing project: providing services to taxonomists for standard genome sequencing and annotation.</title>
        <authorList>
            <consortium name="The Broad Institute Genomics Platform"/>
            <consortium name="The Broad Institute Genome Sequencing Center for Infectious Disease"/>
            <person name="Wu L."/>
            <person name="Ma J."/>
        </authorList>
    </citation>
    <scope>NUCLEOTIDE SEQUENCE [LARGE SCALE GENOMIC DNA]</scope>
    <source>
        <strain evidence="2">CGMCC 1.12990</strain>
    </source>
</reference>
<name>A0ABQ1X8S5_9BACT</name>
<comment type="caution">
    <text evidence="1">The sequence shown here is derived from an EMBL/GenBank/DDBJ whole genome shotgun (WGS) entry which is preliminary data.</text>
</comment>
<keyword evidence="2" id="KW-1185">Reference proteome</keyword>
<dbReference type="Pfam" id="PF13704">
    <property type="entry name" value="Glyco_tranf_2_4"/>
    <property type="match status" value="1"/>
</dbReference>
<dbReference type="SUPFAM" id="SSF53448">
    <property type="entry name" value="Nucleotide-diphospho-sugar transferases"/>
    <property type="match status" value="1"/>
</dbReference>
<protein>
    <recommendedName>
        <fullName evidence="3">Glycosyltransferase 2-like domain-containing protein</fullName>
    </recommendedName>
</protein>
<dbReference type="InterPro" id="IPR029044">
    <property type="entry name" value="Nucleotide-diphossugar_trans"/>
</dbReference>